<dbReference type="STRING" id="561061.SAMN05660862_3548"/>
<evidence type="ECO:0000313" key="2">
    <source>
        <dbReference type="Proteomes" id="UP000192980"/>
    </source>
</evidence>
<sequence>MSHRFFGLFIIFICLNFSCSREEHSFYAEDVPTVGRGGEYADNLNYLTDIGNININVIANANYKGETNHAFLKNISGTNHSYCHPDVLYFPDGFRGYRYWMVFTPYFGAVGTSQDAKRYENPTLVVSNDGLNWISPVGIKSPLQETPSLKESFIDQKTEPKQGFWSDVDWVYANNKFSLYSRASFVTAEGLKRRGAKSLNNKEKLVKNAQRTIVRQVSVDGINWKPLDVAFTSNSPYTPKNNHLLSPSFIHDGSEFKSYEIELNTGAKNFKGKDKSFVIQRTSADGLNFTPFNRSKIVNFLSKPWEQVDAKYSPWHIHAEYVDGFYFLCLAVGDVTRYNCEALYVAYSKDGVNFQVFPRPLVERNAYRSALFKMKSDENVINFGAVIGLKSGEFKYREFMLSKAKLSKSLE</sequence>
<accession>A0A1X7L5W3</accession>
<protein>
    <submittedName>
        <fullName evidence="1">Uncharacterized protein</fullName>
    </submittedName>
</protein>
<dbReference type="EMBL" id="FXAU01000008">
    <property type="protein sequence ID" value="SMG48479.1"/>
    <property type="molecule type" value="Genomic_DNA"/>
</dbReference>
<dbReference type="RefSeq" id="WP_085474243.1">
    <property type="nucleotide sequence ID" value="NZ_CP038029.1"/>
</dbReference>
<evidence type="ECO:0000313" key="1">
    <source>
        <dbReference type="EMBL" id="SMG48479.1"/>
    </source>
</evidence>
<dbReference type="Proteomes" id="UP000192980">
    <property type="component" value="Unassembled WGS sequence"/>
</dbReference>
<dbReference type="Gene3D" id="2.115.10.20">
    <property type="entry name" value="Glycosyl hydrolase domain, family 43"/>
    <property type="match status" value="1"/>
</dbReference>
<proteinExistence type="predicted"/>
<dbReference type="SUPFAM" id="SSF75005">
    <property type="entry name" value="Arabinanase/levansucrase/invertase"/>
    <property type="match status" value="1"/>
</dbReference>
<name>A0A1X7L5W3_9SPHI</name>
<keyword evidence="2" id="KW-1185">Reference proteome</keyword>
<reference evidence="1 2" key="1">
    <citation type="submission" date="2017-04" db="EMBL/GenBank/DDBJ databases">
        <authorList>
            <person name="Afonso C.L."/>
            <person name="Miller P.J."/>
            <person name="Scott M.A."/>
            <person name="Spackman E."/>
            <person name="Goraichik I."/>
            <person name="Dimitrov K.M."/>
            <person name="Suarez D.L."/>
            <person name="Swayne D.E."/>
        </authorList>
    </citation>
    <scope>NUCLEOTIDE SEQUENCE [LARGE SCALE GENOMIC DNA]</scope>
    <source>
        <strain evidence="1 2">DSM 22418</strain>
    </source>
</reference>
<gene>
    <name evidence="1" type="ORF">SAMN05660862_3548</name>
</gene>
<dbReference type="InterPro" id="IPR023296">
    <property type="entry name" value="Glyco_hydro_beta-prop_sf"/>
</dbReference>
<dbReference type="AlphaFoldDB" id="A0A1X7L5W3"/>
<organism evidence="1 2">
    <name type="scientific">Sphingobacterium psychroaquaticum</name>
    <dbReference type="NCBI Taxonomy" id="561061"/>
    <lineage>
        <taxon>Bacteria</taxon>
        <taxon>Pseudomonadati</taxon>
        <taxon>Bacteroidota</taxon>
        <taxon>Sphingobacteriia</taxon>
        <taxon>Sphingobacteriales</taxon>
        <taxon>Sphingobacteriaceae</taxon>
        <taxon>Sphingobacterium</taxon>
    </lineage>
</organism>
<dbReference type="OrthoDB" id="4410706at2"/>